<organism evidence="1 2">
    <name type="scientific">Clunio marinus</name>
    <dbReference type="NCBI Taxonomy" id="568069"/>
    <lineage>
        <taxon>Eukaryota</taxon>
        <taxon>Metazoa</taxon>
        <taxon>Ecdysozoa</taxon>
        <taxon>Arthropoda</taxon>
        <taxon>Hexapoda</taxon>
        <taxon>Insecta</taxon>
        <taxon>Pterygota</taxon>
        <taxon>Neoptera</taxon>
        <taxon>Endopterygota</taxon>
        <taxon>Diptera</taxon>
        <taxon>Nematocera</taxon>
        <taxon>Chironomoidea</taxon>
        <taxon>Chironomidae</taxon>
        <taxon>Clunio</taxon>
    </lineage>
</organism>
<dbReference type="EMBL" id="CVRI01000054">
    <property type="protein sequence ID" value="CRL00873.1"/>
    <property type="molecule type" value="Genomic_DNA"/>
</dbReference>
<sequence>MKLLNFLFIPHSFFLYSSTKALSSLHGIEIGSCENYFLAFYTYLAMVTMNVRESAMINALE</sequence>
<gene>
    <name evidence="1" type="ORF">CLUMA_CG014124</name>
</gene>
<proteinExistence type="predicted"/>
<name>A0A1J1IQW2_9DIPT</name>
<keyword evidence="2" id="KW-1185">Reference proteome</keyword>
<evidence type="ECO:0000313" key="1">
    <source>
        <dbReference type="EMBL" id="CRL00873.1"/>
    </source>
</evidence>
<dbReference type="Proteomes" id="UP000183832">
    <property type="component" value="Unassembled WGS sequence"/>
</dbReference>
<evidence type="ECO:0000313" key="2">
    <source>
        <dbReference type="Proteomes" id="UP000183832"/>
    </source>
</evidence>
<dbReference type="AlphaFoldDB" id="A0A1J1IQW2"/>
<accession>A0A1J1IQW2</accession>
<reference evidence="1 2" key="1">
    <citation type="submission" date="2015-04" db="EMBL/GenBank/DDBJ databases">
        <authorList>
            <person name="Syromyatnikov M.Y."/>
            <person name="Popov V.N."/>
        </authorList>
    </citation>
    <scope>NUCLEOTIDE SEQUENCE [LARGE SCALE GENOMIC DNA]</scope>
</reference>
<protein>
    <submittedName>
        <fullName evidence="1">CLUMA_CG014124, isoform A</fullName>
    </submittedName>
</protein>